<dbReference type="InterPro" id="IPR015867">
    <property type="entry name" value="N-reg_PII/ATP_PRibTrfase_C"/>
</dbReference>
<dbReference type="CDD" id="cd16380">
    <property type="entry name" value="YitT_C"/>
    <property type="match status" value="1"/>
</dbReference>
<dbReference type="Proteomes" id="UP000198666">
    <property type="component" value="Unassembled WGS sequence"/>
</dbReference>
<dbReference type="PANTHER" id="PTHR33545:SF4">
    <property type="entry name" value="UPF0750 MEMBRANE PROTEIN YXKD"/>
    <property type="match status" value="1"/>
</dbReference>
<dbReference type="PIRSF" id="PIRSF006483">
    <property type="entry name" value="Membrane_protein_YitT"/>
    <property type="match status" value="1"/>
</dbReference>
<dbReference type="InterPro" id="IPR003740">
    <property type="entry name" value="YitT"/>
</dbReference>
<organism evidence="8 9">
    <name type="scientific">Terribacillus halophilus</name>
    <dbReference type="NCBI Taxonomy" id="361279"/>
    <lineage>
        <taxon>Bacteria</taxon>
        <taxon>Bacillati</taxon>
        <taxon>Bacillota</taxon>
        <taxon>Bacilli</taxon>
        <taxon>Bacillales</taxon>
        <taxon>Bacillaceae</taxon>
        <taxon>Terribacillus</taxon>
    </lineage>
</organism>
<keyword evidence="3 6" id="KW-0812">Transmembrane</keyword>
<keyword evidence="9" id="KW-1185">Reference proteome</keyword>
<feature type="transmembrane region" description="Helical" evidence="6">
    <location>
        <begin position="173"/>
        <end position="191"/>
    </location>
</feature>
<keyword evidence="2" id="KW-1003">Cell membrane</keyword>
<comment type="subcellular location">
    <subcellularLocation>
        <location evidence="1">Cell membrane</location>
        <topology evidence="1">Multi-pass membrane protein</topology>
    </subcellularLocation>
</comment>
<feature type="transmembrane region" description="Helical" evidence="6">
    <location>
        <begin position="78"/>
        <end position="95"/>
    </location>
</feature>
<evidence type="ECO:0000256" key="1">
    <source>
        <dbReference type="ARBA" id="ARBA00004651"/>
    </source>
</evidence>
<dbReference type="GO" id="GO:0005886">
    <property type="term" value="C:plasma membrane"/>
    <property type="evidence" value="ECO:0007669"/>
    <property type="project" value="UniProtKB-SubCell"/>
</dbReference>
<dbReference type="RefSeq" id="WP_093728664.1">
    <property type="nucleotide sequence ID" value="NZ_FMZB01000016.1"/>
</dbReference>
<evidence type="ECO:0000256" key="5">
    <source>
        <dbReference type="ARBA" id="ARBA00023136"/>
    </source>
</evidence>
<sequence length="282" mass="31404">MKQIKKHFLRDLVFLIAGSFLFALAVNIFAIPSELGEGGVTGITIILFYALGWAPSVMNLILNGLLLIIGYRFLDKQTVFYTIIVILLNSFFLHLTENWEIASDQVLVNAVFGGVFAGVGIGLVLKVGGTTAGTAILARLANKYLDWNTSFALLFFDLIVVAASWFIIGTEKLLITVIMLYIATKVMEFVIEGLNPKKAVFIISNQKDMIAQTISTQLDRGVTLLEGRGYYTQNQKEILYVVINKQELLPLKKIVRSIDTKAFITLYDVRDVFGEGFMDITK</sequence>
<keyword evidence="5 6" id="KW-0472">Membrane</keyword>
<dbReference type="Gene3D" id="3.30.70.120">
    <property type="match status" value="1"/>
</dbReference>
<evidence type="ECO:0000256" key="2">
    <source>
        <dbReference type="ARBA" id="ARBA00022475"/>
    </source>
</evidence>
<dbReference type="EMBL" id="FMZB01000016">
    <property type="protein sequence ID" value="SDD63730.1"/>
    <property type="molecule type" value="Genomic_DNA"/>
</dbReference>
<keyword evidence="4 6" id="KW-1133">Transmembrane helix</keyword>
<dbReference type="OrthoDB" id="1758221at2"/>
<evidence type="ECO:0000313" key="8">
    <source>
        <dbReference type="EMBL" id="SDD63730.1"/>
    </source>
</evidence>
<dbReference type="PANTHER" id="PTHR33545">
    <property type="entry name" value="UPF0750 MEMBRANE PROTEIN YITT-RELATED"/>
    <property type="match status" value="1"/>
</dbReference>
<gene>
    <name evidence="8" type="ORF">SAMN05421663_1167</name>
</gene>
<proteinExistence type="predicted"/>
<dbReference type="InterPro" id="IPR019264">
    <property type="entry name" value="DUF2179"/>
</dbReference>
<dbReference type="AlphaFoldDB" id="A0A1G6WCQ1"/>
<dbReference type="Pfam" id="PF02588">
    <property type="entry name" value="YitT_membrane"/>
    <property type="match status" value="1"/>
</dbReference>
<protein>
    <submittedName>
        <fullName evidence="8">Uncharacterized membrane-anchored protein YitT, contains DUF161 and DUF2179 domains</fullName>
    </submittedName>
</protein>
<evidence type="ECO:0000313" key="9">
    <source>
        <dbReference type="Proteomes" id="UP000198666"/>
    </source>
</evidence>
<dbReference type="STRING" id="361279.SAMN05421663_1167"/>
<evidence type="ECO:0000259" key="7">
    <source>
        <dbReference type="Pfam" id="PF10035"/>
    </source>
</evidence>
<name>A0A1G6WCQ1_9BACI</name>
<dbReference type="Pfam" id="PF10035">
    <property type="entry name" value="DUF2179"/>
    <property type="match status" value="1"/>
</dbReference>
<reference evidence="9" key="1">
    <citation type="submission" date="2016-10" db="EMBL/GenBank/DDBJ databases">
        <authorList>
            <person name="Varghese N."/>
            <person name="Submissions S."/>
        </authorList>
    </citation>
    <scope>NUCLEOTIDE SEQUENCE [LARGE SCALE GENOMIC DNA]</scope>
    <source>
        <strain evidence="9">DSM 21620</strain>
    </source>
</reference>
<feature type="transmembrane region" description="Helical" evidence="6">
    <location>
        <begin position="43"/>
        <end position="71"/>
    </location>
</feature>
<evidence type="ECO:0000256" key="6">
    <source>
        <dbReference type="SAM" id="Phobius"/>
    </source>
</evidence>
<accession>A0A1G6WCQ1</accession>
<evidence type="ECO:0000256" key="4">
    <source>
        <dbReference type="ARBA" id="ARBA00022989"/>
    </source>
</evidence>
<feature type="domain" description="DUF2179" evidence="7">
    <location>
        <begin position="220"/>
        <end position="274"/>
    </location>
</feature>
<feature type="transmembrane region" description="Helical" evidence="6">
    <location>
        <begin position="107"/>
        <end position="125"/>
    </location>
</feature>
<feature type="transmembrane region" description="Helical" evidence="6">
    <location>
        <begin position="12"/>
        <end position="31"/>
    </location>
</feature>
<feature type="transmembrane region" description="Helical" evidence="6">
    <location>
        <begin position="145"/>
        <end position="167"/>
    </location>
</feature>
<dbReference type="InterPro" id="IPR051461">
    <property type="entry name" value="UPF0750_membrane"/>
</dbReference>
<evidence type="ECO:0000256" key="3">
    <source>
        <dbReference type="ARBA" id="ARBA00022692"/>
    </source>
</evidence>